<keyword evidence="3" id="KW-0548">Nucleotidyltransferase</keyword>
<evidence type="ECO:0000256" key="1">
    <source>
        <dbReference type="ARBA" id="ARBA00012493"/>
    </source>
</evidence>
<feature type="compositionally biased region" description="Basic residues" evidence="9">
    <location>
        <begin position="36"/>
        <end position="51"/>
    </location>
</feature>
<dbReference type="EMBL" id="JBEDNZ010000026">
    <property type="protein sequence ID" value="KAL0810525.1"/>
    <property type="molecule type" value="Genomic_DNA"/>
</dbReference>
<evidence type="ECO:0000259" key="11">
    <source>
        <dbReference type="PROSITE" id="PS50994"/>
    </source>
</evidence>
<feature type="compositionally biased region" description="Basic and acidic residues" evidence="9">
    <location>
        <begin position="165"/>
        <end position="176"/>
    </location>
</feature>
<dbReference type="InterPro" id="IPR001878">
    <property type="entry name" value="Znf_CCHC"/>
</dbReference>
<dbReference type="GO" id="GO:0016787">
    <property type="term" value="F:hydrolase activity"/>
    <property type="evidence" value="ECO:0007669"/>
    <property type="project" value="UniProtKB-KW"/>
</dbReference>
<dbReference type="PANTHER" id="PTHR37984">
    <property type="entry name" value="PROTEIN CBG26694"/>
    <property type="match status" value="1"/>
</dbReference>
<dbReference type="InterPro" id="IPR041373">
    <property type="entry name" value="RT_RNaseH"/>
</dbReference>
<evidence type="ECO:0000256" key="6">
    <source>
        <dbReference type="ARBA" id="ARBA00022801"/>
    </source>
</evidence>
<dbReference type="InterPro" id="IPR000477">
    <property type="entry name" value="RT_dom"/>
</dbReference>
<reference evidence="12 13" key="1">
    <citation type="submission" date="2024-06" db="EMBL/GenBank/DDBJ databases">
        <title>A chromosome-level genome assembly of beet webworm, Loxostege sticticalis.</title>
        <authorList>
            <person name="Zhang Y."/>
        </authorList>
    </citation>
    <scope>NUCLEOTIDE SEQUENCE [LARGE SCALE GENOMIC DNA]</scope>
    <source>
        <strain evidence="12">AQ028</strain>
        <tissue evidence="12">Male pupae</tissue>
    </source>
</reference>
<protein>
    <recommendedName>
        <fullName evidence="1">RNA-directed DNA polymerase</fullName>
        <ecNumber evidence="1">2.7.7.49</ecNumber>
    </recommendedName>
</protein>
<dbReference type="InterPro" id="IPR050951">
    <property type="entry name" value="Retrovirus_Pol_polyprotein"/>
</dbReference>
<dbReference type="SUPFAM" id="SSF56672">
    <property type="entry name" value="DNA/RNA polymerases"/>
    <property type="match status" value="1"/>
</dbReference>
<gene>
    <name evidence="12" type="ORF">ABMA28_010646</name>
</gene>
<organism evidence="12 13">
    <name type="scientific">Loxostege sticticalis</name>
    <name type="common">Beet webworm moth</name>
    <dbReference type="NCBI Taxonomy" id="481309"/>
    <lineage>
        <taxon>Eukaryota</taxon>
        <taxon>Metazoa</taxon>
        <taxon>Ecdysozoa</taxon>
        <taxon>Arthropoda</taxon>
        <taxon>Hexapoda</taxon>
        <taxon>Insecta</taxon>
        <taxon>Pterygota</taxon>
        <taxon>Neoptera</taxon>
        <taxon>Endopterygota</taxon>
        <taxon>Lepidoptera</taxon>
        <taxon>Glossata</taxon>
        <taxon>Ditrysia</taxon>
        <taxon>Pyraloidea</taxon>
        <taxon>Crambidae</taxon>
        <taxon>Pyraustinae</taxon>
        <taxon>Loxostege</taxon>
    </lineage>
</organism>
<keyword evidence="8" id="KW-0862">Zinc</keyword>
<dbReference type="CDD" id="cd09274">
    <property type="entry name" value="RNase_HI_RT_Ty3"/>
    <property type="match status" value="1"/>
</dbReference>
<evidence type="ECO:0000259" key="10">
    <source>
        <dbReference type="PROSITE" id="PS50158"/>
    </source>
</evidence>
<feature type="domain" description="CCHC-type" evidence="10">
    <location>
        <begin position="398"/>
        <end position="414"/>
    </location>
</feature>
<dbReference type="FunFam" id="3.30.70.270:FF:000020">
    <property type="entry name" value="Transposon Tf2-6 polyprotein-like Protein"/>
    <property type="match status" value="1"/>
</dbReference>
<dbReference type="GO" id="GO:0003964">
    <property type="term" value="F:RNA-directed DNA polymerase activity"/>
    <property type="evidence" value="ECO:0007669"/>
    <property type="project" value="UniProtKB-KW"/>
</dbReference>
<evidence type="ECO:0000256" key="5">
    <source>
        <dbReference type="ARBA" id="ARBA00022759"/>
    </source>
</evidence>
<dbReference type="Gene3D" id="4.10.60.10">
    <property type="entry name" value="Zinc finger, CCHC-type"/>
    <property type="match status" value="1"/>
</dbReference>
<dbReference type="InterPro" id="IPR036397">
    <property type="entry name" value="RNaseH_sf"/>
</dbReference>
<evidence type="ECO:0000256" key="7">
    <source>
        <dbReference type="ARBA" id="ARBA00022918"/>
    </source>
</evidence>
<dbReference type="GO" id="GO:0008270">
    <property type="term" value="F:zinc ion binding"/>
    <property type="evidence" value="ECO:0007669"/>
    <property type="project" value="UniProtKB-KW"/>
</dbReference>
<name>A0ABD0S8Y0_LOXSC</name>
<dbReference type="GO" id="GO:0004519">
    <property type="term" value="F:endonuclease activity"/>
    <property type="evidence" value="ECO:0007669"/>
    <property type="project" value="UniProtKB-KW"/>
</dbReference>
<dbReference type="InterPro" id="IPR001584">
    <property type="entry name" value="Integrase_cat-core"/>
</dbReference>
<dbReference type="EC" id="2.7.7.49" evidence="1"/>
<comment type="caution">
    <text evidence="12">The sequence shown here is derived from an EMBL/GenBank/DDBJ whole genome shotgun (WGS) entry which is preliminary data.</text>
</comment>
<dbReference type="PROSITE" id="PS50994">
    <property type="entry name" value="INTEGRASE"/>
    <property type="match status" value="1"/>
</dbReference>
<dbReference type="SUPFAM" id="SSF57756">
    <property type="entry name" value="Retrovirus zinc finger-like domains"/>
    <property type="match status" value="1"/>
</dbReference>
<proteinExistence type="predicted"/>
<accession>A0ABD0S8Y0</accession>
<feature type="region of interest" description="Disordered" evidence="9">
    <location>
        <begin position="1382"/>
        <end position="1409"/>
    </location>
</feature>
<feature type="region of interest" description="Disordered" evidence="9">
    <location>
        <begin position="1"/>
        <end position="185"/>
    </location>
</feature>
<dbReference type="GO" id="GO:0042575">
    <property type="term" value="C:DNA polymerase complex"/>
    <property type="evidence" value="ECO:0007669"/>
    <property type="project" value="UniProtKB-ARBA"/>
</dbReference>
<dbReference type="InterPro" id="IPR012337">
    <property type="entry name" value="RNaseH-like_sf"/>
</dbReference>
<evidence type="ECO:0000256" key="4">
    <source>
        <dbReference type="ARBA" id="ARBA00022722"/>
    </source>
</evidence>
<dbReference type="Gene3D" id="3.30.420.10">
    <property type="entry name" value="Ribonuclease H-like superfamily/Ribonuclease H"/>
    <property type="match status" value="1"/>
</dbReference>
<dbReference type="InterPro" id="IPR036875">
    <property type="entry name" value="Znf_CCHC_sf"/>
</dbReference>
<sequence length="1409" mass="161806">MSHSRVDISTRDESHREASRDALRYDGSSPTACSRSRSRTRRLRKRHRRSRSGAVRSRPSRRSPSSSSRARSRGRSTRRRDDSDEKTKRRRWRREDSRRPATSRPSRSRSRSRTDRSRRTRRHQRERASNERRVSSPRDKSHGVRHKRKRRETVSHSSCTNSMDSLDKNSDTKISDKNTNCPVDSNNFSIKDVMDLIKSLPSSTNQSQNHYSMSTNALPEFDPSNKEQTVDSWINKVEECASLYNWSETQLLHYALPKLAGLAKVWYNGLRSLKFNWAEWKQQLTTQFPTVENFAQILHEMLNRKVKPNEPLETYYYHKVNLLNRCDISGKRAVDCILDGVDDKGLRLGAQAANYLQPEELLSFFKTIKMDDFKINRPAFIKRRSDGASDTVKPNVLRCFNCNEVGHPSFKCTKPLLTCSICKRLGHISVNCKRLSKNSQEVSRSVENDKKVSEIKIAGNLDEKYILPVAVNEKPMTCYVDLGSQSTLIRYSNFKELGIAHNQNDLPSLKGFGNSLIEPIGKAVVRIQVQSVKALVEVLVVPDELLKHPILLGHTFTEQAGVVIIKTDEHLVFQNKPDIDILSGDENQKLSLTIDYDVTVSSINMIPVRVVDVNIPDTEKFYVRGSIRNIGDNSYFIMPGLYTMNQGKGHVMAVNLNSQEVTLKQGQLLTRAYVGKEKDFVDIRIIECNKQDIIKKELVTGEGLNFTRMPFGLANAPSVFQKTINKMLKDVKNEALAFMDDIIVPADSIQQGMERLKIVLGLIKAAGLTLKLSKCNFFSKVIDYLGFEVSKKGVRPGTKKTEAVENFKCPSNQHEIRQFVGLASFFRRFVKDFAIIASPLTRLLKKDAKWEWGAEQIKSFTTLKAELVKRPILALYDVKANTQVHTDACKYGIAGMLLQEDEVGRWRAVAYYSRQTTIEEQKYHSFELETLAVIASLQRFRVYILGIKFAIVTDCNALRTTLSKRDMIPRIGRWWLQLQEYDCNIEYRPGNRMNHVDALSRNAIPKTNEPDPVFDGADEEVQRIRQILEDPDTPRITDIYQNYKLKSGKIYRVVDSQLKWLVPRGFRWQILKKCHDKLKSLYWFPKMTKFVKKYVSSCLECSYHKIPTGKRQGMLHPIPKIDRPFHTVHMDHLGPFSKSTIRVLNHYFSLFGIPNRLISDRGTSFTSKIFKDFVNGLGIKHVLNAVATPRANGQVERYNRTILASLAVKNHNCKENEWDTHLEEIQLGLNTTINQGTGKSPAEILFGIKLRAKSDGIVASLIDQAEVGNSQESLHDIREEVNTKINKEQKKQKERFDRNRKKGRKYKEGDLVRIEREIGTNNGQSRKLMAKLQGPYRIVKVLDKDRYVIEDTPLTRKQNRKYEAVVALDKIHPWLSFTQESFADSDEESSYTEEVDKNDKLLDSENERL</sequence>
<dbReference type="SUPFAM" id="SSF50630">
    <property type="entry name" value="Acid proteases"/>
    <property type="match status" value="1"/>
</dbReference>
<keyword evidence="5" id="KW-0255">Endonuclease</keyword>
<evidence type="ECO:0000313" key="13">
    <source>
        <dbReference type="Proteomes" id="UP001549921"/>
    </source>
</evidence>
<dbReference type="InterPro" id="IPR041588">
    <property type="entry name" value="Integrase_H2C2"/>
</dbReference>
<dbReference type="Pfam" id="PF17917">
    <property type="entry name" value="RT_RNaseH"/>
    <property type="match status" value="1"/>
</dbReference>
<keyword evidence="4" id="KW-0540">Nuclease</keyword>
<evidence type="ECO:0000256" key="9">
    <source>
        <dbReference type="SAM" id="MobiDB-lite"/>
    </source>
</evidence>
<feature type="compositionally biased region" description="Basic and acidic residues" evidence="9">
    <location>
        <begin position="79"/>
        <end position="99"/>
    </location>
</feature>
<dbReference type="CDD" id="cd01647">
    <property type="entry name" value="RT_LTR"/>
    <property type="match status" value="1"/>
</dbReference>
<feature type="compositionally biased region" description="Polar residues" evidence="9">
    <location>
        <begin position="155"/>
        <end position="164"/>
    </location>
</feature>
<feature type="domain" description="Integrase catalytic" evidence="11">
    <location>
        <begin position="1143"/>
        <end position="1249"/>
    </location>
</feature>
<evidence type="ECO:0000256" key="8">
    <source>
        <dbReference type="PROSITE-ProRule" id="PRU00047"/>
    </source>
</evidence>
<keyword evidence="8" id="KW-0863">Zinc-finger</keyword>
<feature type="compositionally biased region" description="Acidic residues" evidence="9">
    <location>
        <begin position="1383"/>
        <end position="1393"/>
    </location>
</feature>
<feature type="compositionally biased region" description="Basic and acidic residues" evidence="9">
    <location>
        <begin position="126"/>
        <end position="142"/>
    </location>
</feature>
<evidence type="ECO:0000256" key="3">
    <source>
        <dbReference type="ARBA" id="ARBA00022695"/>
    </source>
</evidence>
<evidence type="ECO:0000313" key="12">
    <source>
        <dbReference type="EMBL" id="KAL0810525.1"/>
    </source>
</evidence>
<dbReference type="Pfam" id="PF17921">
    <property type="entry name" value="Integrase_H2C2"/>
    <property type="match status" value="1"/>
</dbReference>
<dbReference type="Proteomes" id="UP001549921">
    <property type="component" value="Unassembled WGS sequence"/>
</dbReference>
<feature type="compositionally biased region" description="Basic and acidic residues" evidence="9">
    <location>
        <begin position="1394"/>
        <end position="1409"/>
    </location>
</feature>
<feature type="compositionally biased region" description="Low complexity" evidence="9">
    <location>
        <begin position="52"/>
        <end position="69"/>
    </location>
</feature>
<dbReference type="InterPro" id="IPR043128">
    <property type="entry name" value="Rev_trsase/Diguanyl_cyclase"/>
</dbReference>
<dbReference type="SUPFAM" id="SSF53098">
    <property type="entry name" value="Ribonuclease H-like"/>
    <property type="match status" value="1"/>
</dbReference>
<dbReference type="Gene3D" id="3.30.70.270">
    <property type="match status" value="2"/>
</dbReference>
<dbReference type="SMART" id="SM00343">
    <property type="entry name" value="ZnF_C2HC"/>
    <property type="match status" value="2"/>
</dbReference>
<evidence type="ECO:0000256" key="2">
    <source>
        <dbReference type="ARBA" id="ARBA00022679"/>
    </source>
</evidence>
<keyword evidence="2" id="KW-0808">Transferase</keyword>
<dbReference type="PANTHER" id="PTHR37984:SF5">
    <property type="entry name" value="PROTEIN NYNRIN-LIKE"/>
    <property type="match status" value="1"/>
</dbReference>
<dbReference type="PROSITE" id="PS50158">
    <property type="entry name" value="ZF_CCHC"/>
    <property type="match status" value="1"/>
</dbReference>
<keyword evidence="7" id="KW-0695">RNA-directed DNA polymerase</keyword>
<keyword evidence="6" id="KW-0378">Hydrolase</keyword>
<feature type="compositionally biased region" description="Basic and acidic residues" evidence="9">
    <location>
        <begin position="1"/>
        <end position="24"/>
    </location>
</feature>
<dbReference type="Gene3D" id="2.40.70.10">
    <property type="entry name" value="Acid Proteases"/>
    <property type="match status" value="1"/>
</dbReference>
<dbReference type="InterPro" id="IPR043502">
    <property type="entry name" value="DNA/RNA_pol_sf"/>
</dbReference>
<dbReference type="CDD" id="cd00303">
    <property type="entry name" value="retropepsin_like"/>
    <property type="match status" value="1"/>
</dbReference>
<dbReference type="Pfam" id="PF00078">
    <property type="entry name" value="RVT_1"/>
    <property type="match status" value="1"/>
</dbReference>
<dbReference type="Gene3D" id="1.10.340.70">
    <property type="match status" value="1"/>
</dbReference>
<dbReference type="InterPro" id="IPR021109">
    <property type="entry name" value="Peptidase_aspartic_dom_sf"/>
</dbReference>
<keyword evidence="8" id="KW-0479">Metal-binding</keyword>